<feature type="transmembrane region" description="Helical" evidence="7">
    <location>
        <begin position="79"/>
        <end position="104"/>
    </location>
</feature>
<keyword evidence="4 7" id="KW-0812">Transmembrane</keyword>
<keyword evidence="3" id="KW-1003">Cell membrane</keyword>
<dbReference type="PANTHER" id="PTHR43266">
    <property type="entry name" value="MACROLIDE-EFFLUX PROTEIN"/>
    <property type="match status" value="1"/>
</dbReference>
<dbReference type="GO" id="GO:0005886">
    <property type="term" value="C:plasma membrane"/>
    <property type="evidence" value="ECO:0007669"/>
    <property type="project" value="UniProtKB-SubCell"/>
</dbReference>
<dbReference type="PROSITE" id="PS50850">
    <property type="entry name" value="MFS"/>
    <property type="match status" value="1"/>
</dbReference>
<feature type="transmembrane region" description="Helical" evidence="7">
    <location>
        <begin position="316"/>
        <end position="333"/>
    </location>
</feature>
<feature type="domain" description="Major facilitator superfamily (MFS) profile" evidence="8">
    <location>
        <begin position="14"/>
        <end position="429"/>
    </location>
</feature>
<evidence type="ECO:0000256" key="6">
    <source>
        <dbReference type="ARBA" id="ARBA00023136"/>
    </source>
</evidence>
<feature type="transmembrane region" description="Helical" evidence="7">
    <location>
        <begin position="264"/>
        <end position="285"/>
    </location>
</feature>
<evidence type="ECO:0000256" key="7">
    <source>
        <dbReference type="SAM" id="Phobius"/>
    </source>
</evidence>
<comment type="subcellular location">
    <subcellularLocation>
        <location evidence="1">Cell membrane</location>
        <topology evidence="1">Multi-pass membrane protein</topology>
    </subcellularLocation>
</comment>
<dbReference type="STRING" id="84698.SAMN04488528_1009137"/>
<dbReference type="InterPro" id="IPR020846">
    <property type="entry name" value="MFS_dom"/>
</dbReference>
<keyword evidence="6 7" id="KW-0472">Membrane</keyword>
<proteinExistence type="predicted"/>
<gene>
    <name evidence="9" type="ORF">SAMN04488528_1009137</name>
</gene>
<dbReference type="CDD" id="cd06173">
    <property type="entry name" value="MFS_MefA_like"/>
    <property type="match status" value="1"/>
</dbReference>
<dbReference type="SUPFAM" id="SSF103473">
    <property type="entry name" value="MFS general substrate transporter"/>
    <property type="match status" value="1"/>
</dbReference>
<dbReference type="EMBL" id="FOKI01000009">
    <property type="protein sequence ID" value="SFB03881.1"/>
    <property type="molecule type" value="Genomic_DNA"/>
</dbReference>
<dbReference type="Pfam" id="PF07690">
    <property type="entry name" value="MFS_1"/>
    <property type="match status" value="1"/>
</dbReference>
<feature type="transmembrane region" description="Helical" evidence="7">
    <location>
        <begin position="47"/>
        <end position="72"/>
    </location>
</feature>
<sequence length="435" mass="47570">MKQFNKKIITDLKYFLILLGGQSISQLGSSMTSFALMIWAYQNKGTVMSISILGVCTYLPYILVSVFAGTLIDKWNKKAVMLISDSIAAICTLCVLILYCLGILKVWNIYIINTLLGVMNAFQSPTSNVAVTLIVPKEHYNRISGLQSLCNSFITIFTPVFATAIISFSGIKAILIIDLITFSSAFSSLLLFIKIPNNKEENDRTKSYSFFYDFKKGFSYLLQEKGILYLIVFMSIINLLASMAEGSVLPAMILSRTNNNRVLLGFVTSAIGLGGIVGGIIVTIIKPPKSKVKTIFNSCALSFLLSDVLLGGSQNIYVWILAAFAGNIPIPFLNGSEMSILRTKIPVDIQGRVFSIRSSVQFSTIPVGYLLGGILSDKVFEPLMLKSTLMQQTVGKIVGTGKGSGMAMIFLIVGIIGCLLSMIFKKSTKIKELDK</sequence>
<dbReference type="RefSeq" id="WP_090040338.1">
    <property type="nucleotide sequence ID" value="NZ_FOKI01000009.1"/>
</dbReference>
<dbReference type="AlphaFoldDB" id="A0A1I0XS99"/>
<protein>
    <submittedName>
        <fullName evidence="9">Major Facilitator Superfamily protein</fullName>
    </submittedName>
</protein>
<dbReference type="Gene3D" id="1.20.1250.20">
    <property type="entry name" value="MFS general substrate transporter like domains"/>
    <property type="match status" value="1"/>
</dbReference>
<dbReference type="OrthoDB" id="9763297at2"/>
<organism evidence="9 10">
    <name type="scientific">Clostridium frigidicarnis</name>
    <dbReference type="NCBI Taxonomy" id="84698"/>
    <lineage>
        <taxon>Bacteria</taxon>
        <taxon>Bacillati</taxon>
        <taxon>Bacillota</taxon>
        <taxon>Clostridia</taxon>
        <taxon>Eubacteriales</taxon>
        <taxon>Clostridiaceae</taxon>
        <taxon>Clostridium</taxon>
    </lineage>
</organism>
<feature type="transmembrane region" description="Helical" evidence="7">
    <location>
        <begin position="12"/>
        <end position="41"/>
    </location>
</feature>
<feature type="transmembrane region" description="Helical" evidence="7">
    <location>
        <begin position="226"/>
        <end position="244"/>
    </location>
</feature>
<dbReference type="PANTHER" id="PTHR43266:SF10">
    <property type="entry name" value="BACILYSIN EXPORTER BACE-RELATED"/>
    <property type="match status" value="1"/>
</dbReference>
<evidence type="ECO:0000256" key="5">
    <source>
        <dbReference type="ARBA" id="ARBA00022989"/>
    </source>
</evidence>
<evidence type="ECO:0000256" key="1">
    <source>
        <dbReference type="ARBA" id="ARBA00004651"/>
    </source>
</evidence>
<evidence type="ECO:0000256" key="2">
    <source>
        <dbReference type="ARBA" id="ARBA00022448"/>
    </source>
</evidence>
<evidence type="ECO:0000313" key="10">
    <source>
        <dbReference type="Proteomes" id="UP000198619"/>
    </source>
</evidence>
<feature type="transmembrane region" description="Helical" evidence="7">
    <location>
        <begin position="405"/>
        <end position="424"/>
    </location>
</feature>
<reference evidence="9 10" key="1">
    <citation type="submission" date="2016-10" db="EMBL/GenBank/DDBJ databases">
        <authorList>
            <person name="de Groot N.N."/>
        </authorList>
    </citation>
    <scope>NUCLEOTIDE SEQUENCE [LARGE SCALE GENOMIC DNA]</scope>
    <source>
        <strain evidence="9 10">DSM 12271</strain>
    </source>
</reference>
<dbReference type="GO" id="GO:0022857">
    <property type="term" value="F:transmembrane transporter activity"/>
    <property type="evidence" value="ECO:0007669"/>
    <property type="project" value="InterPro"/>
</dbReference>
<dbReference type="Proteomes" id="UP000198619">
    <property type="component" value="Unassembled WGS sequence"/>
</dbReference>
<accession>A0A1I0XS99</accession>
<keyword evidence="2" id="KW-0813">Transport</keyword>
<evidence type="ECO:0000259" key="8">
    <source>
        <dbReference type="PROSITE" id="PS50850"/>
    </source>
</evidence>
<evidence type="ECO:0000313" key="9">
    <source>
        <dbReference type="EMBL" id="SFB03881.1"/>
    </source>
</evidence>
<keyword evidence="10" id="KW-1185">Reference proteome</keyword>
<evidence type="ECO:0000256" key="4">
    <source>
        <dbReference type="ARBA" id="ARBA00022692"/>
    </source>
</evidence>
<evidence type="ECO:0000256" key="3">
    <source>
        <dbReference type="ARBA" id="ARBA00022475"/>
    </source>
</evidence>
<dbReference type="InterPro" id="IPR011701">
    <property type="entry name" value="MFS"/>
</dbReference>
<keyword evidence="5 7" id="KW-1133">Transmembrane helix</keyword>
<name>A0A1I0XS99_9CLOT</name>
<dbReference type="InterPro" id="IPR036259">
    <property type="entry name" value="MFS_trans_sf"/>
</dbReference>
<feature type="transmembrane region" description="Helical" evidence="7">
    <location>
        <begin position="354"/>
        <end position="375"/>
    </location>
</feature>